<evidence type="ECO:0008006" key="3">
    <source>
        <dbReference type="Google" id="ProtNLM"/>
    </source>
</evidence>
<reference evidence="1 2" key="1">
    <citation type="submission" date="2019-02" db="EMBL/GenBank/DDBJ databases">
        <title>Genome sequencing of the rare red list fungi Bondarzewia mesenterica.</title>
        <authorList>
            <person name="Buettner E."/>
            <person name="Kellner H."/>
        </authorList>
    </citation>
    <scope>NUCLEOTIDE SEQUENCE [LARGE SCALE GENOMIC DNA]</scope>
    <source>
        <strain evidence="1 2">DSM 108281</strain>
    </source>
</reference>
<accession>A0A4S4LMK5</accession>
<sequence length="187" mass="21062">MADRIPVLECITLTVSEECAADPIQFREILEIADRMKQQGMTGQFWGPTTEKRNRFVWFLLKTLADDAMESLCFHFRKHLPLKVLNAPTTEIDIYTIKEGHTRGEVERTWSAVARSIEGTEGHVATSWGDVRQSEGQPGQGIWICGWESVEAHMNQGGTNEEFRRTGEDAVTLVANLEAAHAKLQAY</sequence>
<evidence type="ECO:0000313" key="2">
    <source>
        <dbReference type="Proteomes" id="UP000310158"/>
    </source>
</evidence>
<dbReference type="OrthoDB" id="3830579at2759"/>
<gene>
    <name evidence="1" type="ORF">EW146_g8109</name>
</gene>
<dbReference type="AlphaFoldDB" id="A0A4S4LMK5"/>
<proteinExistence type="predicted"/>
<protein>
    <recommendedName>
        <fullName evidence="3">ABM domain-containing protein</fullName>
    </recommendedName>
</protein>
<dbReference type="Proteomes" id="UP000310158">
    <property type="component" value="Unassembled WGS sequence"/>
</dbReference>
<comment type="caution">
    <text evidence="1">The sequence shown here is derived from an EMBL/GenBank/DDBJ whole genome shotgun (WGS) entry which is preliminary data.</text>
</comment>
<keyword evidence="2" id="KW-1185">Reference proteome</keyword>
<name>A0A4S4LMK5_9AGAM</name>
<evidence type="ECO:0000313" key="1">
    <source>
        <dbReference type="EMBL" id="THH11250.1"/>
    </source>
</evidence>
<dbReference type="EMBL" id="SGPL01000524">
    <property type="protein sequence ID" value="THH11250.1"/>
    <property type="molecule type" value="Genomic_DNA"/>
</dbReference>
<dbReference type="Gene3D" id="3.30.70.100">
    <property type="match status" value="1"/>
</dbReference>
<organism evidence="1 2">
    <name type="scientific">Bondarzewia mesenterica</name>
    <dbReference type="NCBI Taxonomy" id="1095465"/>
    <lineage>
        <taxon>Eukaryota</taxon>
        <taxon>Fungi</taxon>
        <taxon>Dikarya</taxon>
        <taxon>Basidiomycota</taxon>
        <taxon>Agaricomycotina</taxon>
        <taxon>Agaricomycetes</taxon>
        <taxon>Russulales</taxon>
        <taxon>Bondarzewiaceae</taxon>
        <taxon>Bondarzewia</taxon>
    </lineage>
</organism>